<dbReference type="Proteomes" id="UP000775213">
    <property type="component" value="Unassembled WGS sequence"/>
</dbReference>
<sequence length="72" mass="8039">MAKTELENRWSLHGATALVTGGSKGIGNVPESIEMWNQGLRFSTFEAVFSKKARDPFFSLKMRNEGNENFTA</sequence>
<organism evidence="1 2">
    <name type="scientific">Dendrobium chrysotoxum</name>
    <name type="common">Orchid</name>
    <dbReference type="NCBI Taxonomy" id="161865"/>
    <lineage>
        <taxon>Eukaryota</taxon>
        <taxon>Viridiplantae</taxon>
        <taxon>Streptophyta</taxon>
        <taxon>Embryophyta</taxon>
        <taxon>Tracheophyta</taxon>
        <taxon>Spermatophyta</taxon>
        <taxon>Magnoliopsida</taxon>
        <taxon>Liliopsida</taxon>
        <taxon>Asparagales</taxon>
        <taxon>Orchidaceae</taxon>
        <taxon>Epidendroideae</taxon>
        <taxon>Malaxideae</taxon>
        <taxon>Dendrobiinae</taxon>
        <taxon>Dendrobium</taxon>
    </lineage>
</organism>
<proteinExistence type="predicted"/>
<dbReference type="AlphaFoldDB" id="A0AAV7GEN2"/>
<reference evidence="1 2" key="1">
    <citation type="journal article" date="2021" name="Hortic Res">
        <title>Chromosome-scale assembly of the Dendrobium chrysotoxum genome enhances the understanding of orchid evolution.</title>
        <authorList>
            <person name="Zhang Y."/>
            <person name="Zhang G.Q."/>
            <person name="Zhang D."/>
            <person name="Liu X.D."/>
            <person name="Xu X.Y."/>
            <person name="Sun W.H."/>
            <person name="Yu X."/>
            <person name="Zhu X."/>
            <person name="Wang Z.W."/>
            <person name="Zhao X."/>
            <person name="Zhong W.Y."/>
            <person name="Chen H."/>
            <person name="Yin W.L."/>
            <person name="Huang T."/>
            <person name="Niu S.C."/>
            <person name="Liu Z.J."/>
        </authorList>
    </citation>
    <scope>NUCLEOTIDE SEQUENCE [LARGE SCALE GENOMIC DNA]</scope>
    <source>
        <strain evidence="1">Lindl</strain>
    </source>
</reference>
<keyword evidence="2" id="KW-1185">Reference proteome</keyword>
<name>A0AAV7GEN2_DENCH</name>
<comment type="caution">
    <text evidence="1">The sequence shown here is derived from an EMBL/GenBank/DDBJ whole genome shotgun (WGS) entry which is preliminary data.</text>
</comment>
<protein>
    <submittedName>
        <fullName evidence="1">Uncharacterized protein</fullName>
    </submittedName>
</protein>
<evidence type="ECO:0000313" key="2">
    <source>
        <dbReference type="Proteomes" id="UP000775213"/>
    </source>
</evidence>
<accession>A0AAV7GEN2</accession>
<dbReference type="EMBL" id="JAGFBR010000015">
    <property type="protein sequence ID" value="KAH0454951.1"/>
    <property type="molecule type" value="Genomic_DNA"/>
</dbReference>
<gene>
    <name evidence="1" type="ORF">IEQ34_016875</name>
</gene>
<evidence type="ECO:0000313" key="1">
    <source>
        <dbReference type="EMBL" id="KAH0454951.1"/>
    </source>
</evidence>